<keyword evidence="1" id="KW-0732">Signal</keyword>
<accession>A0A841KEH2</accession>
<sequence length="192" mass="20630">MTLSRFCVIAGVLAATFSMTACGRNPHTYINISHGNIVLQDDAVTIHADDAPTATVTSAGDLRIGTKTIAVDAAQRQLLRTYYQDAERIGHQAVDVGKAGANMAGGTIRDVFSNLADGHPDRIDADVKKRTATLLEHASRICDTLQSMQGTQDAIAAQLDAFRPYTRLQASDAQECRADIAKERSKLAQSDD</sequence>
<dbReference type="OrthoDB" id="5955644at2"/>
<organism evidence="2 3">
    <name type="scientific">Oleiagrimonas soli</name>
    <dbReference type="NCBI Taxonomy" id="1543381"/>
    <lineage>
        <taxon>Bacteria</taxon>
        <taxon>Pseudomonadati</taxon>
        <taxon>Pseudomonadota</taxon>
        <taxon>Gammaproteobacteria</taxon>
        <taxon>Lysobacterales</taxon>
        <taxon>Rhodanobacteraceae</taxon>
        <taxon>Oleiagrimonas</taxon>
    </lineage>
</organism>
<evidence type="ECO:0000256" key="1">
    <source>
        <dbReference type="SAM" id="SignalP"/>
    </source>
</evidence>
<dbReference type="Proteomes" id="UP000560000">
    <property type="component" value="Unassembled WGS sequence"/>
</dbReference>
<dbReference type="RefSeq" id="WP_043100765.1">
    <property type="nucleotide sequence ID" value="NZ_JACHET010000001.1"/>
</dbReference>
<name>A0A841KEH2_9GAMM</name>
<evidence type="ECO:0000313" key="3">
    <source>
        <dbReference type="Proteomes" id="UP000560000"/>
    </source>
</evidence>
<evidence type="ECO:0000313" key="2">
    <source>
        <dbReference type="EMBL" id="MBB6183355.1"/>
    </source>
</evidence>
<gene>
    <name evidence="2" type="ORF">HNQ86_000700</name>
</gene>
<feature type="chain" id="PRO_5032533068" description="DUF2884 domain-containing protein" evidence="1">
    <location>
        <begin position="24"/>
        <end position="192"/>
    </location>
</feature>
<reference evidence="2 3" key="1">
    <citation type="submission" date="2020-08" db="EMBL/GenBank/DDBJ databases">
        <title>Genomic Encyclopedia of Type Strains, Phase IV (KMG-IV): sequencing the most valuable type-strain genomes for metagenomic binning, comparative biology and taxonomic classification.</title>
        <authorList>
            <person name="Goeker M."/>
        </authorList>
    </citation>
    <scope>NUCLEOTIDE SEQUENCE [LARGE SCALE GENOMIC DNA]</scope>
    <source>
        <strain evidence="2 3">DSM 107085</strain>
    </source>
</reference>
<dbReference type="PROSITE" id="PS51257">
    <property type="entry name" value="PROKAR_LIPOPROTEIN"/>
    <property type="match status" value="1"/>
</dbReference>
<protein>
    <recommendedName>
        <fullName evidence="4">DUF2884 domain-containing protein</fullName>
    </recommendedName>
</protein>
<evidence type="ECO:0008006" key="4">
    <source>
        <dbReference type="Google" id="ProtNLM"/>
    </source>
</evidence>
<dbReference type="EMBL" id="JACHET010000001">
    <property type="protein sequence ID" value="MBB6183355.1"/>
    <property type="molecule type" value="Genomic_DNA"/>
</dbReference>
<comment type="caution">
    <text evidence="2">The sequence shown here is derived from an EMBL/GenBank/DDBJ whole genome shotgun (WGS) entry which is preliminary data.</text>
</comment>
<dbReference type="AlphaFoldDB" id="A0A841KEH2"/>
<feature type="signal peptide" evidence="1">
    <location>
        <begin position="1"/>
        <end position="23"/>
    </location>
</feature>
<proteinExistence type="predicted"/>